<keyword evidence="6 7" id="KW-0411">Iron-sulfur</keyword>
<proteinExistence type="inferred from homology"/>
<keyword evidence="1 7" id="KW-0813">Transport</keyword>
<evidence type="ECO:0000256" key="3">
    <source>
        <dbReference type="ARBA" id="ARBA00022723"/>
    </source>
</evidence>
<dbReference type="PROSITE" id="PS51373">
    <property type="entry name" value="HIPIP"/>
    <property type="match status" value="1"/>
</dbReference>
<keyword evidence="5 7" id="KW-0408">Iron</keyword>
<gene>
    <name evidence="10" type="ORF">LIN78_14400</name>
</gene>
<evidence type="ECO:0000313" key="11">
    <source>
        <dbReference type="Proteomes" id="UP001165395"/>
    </source>
</evidence>
<evidence type="ECO:0000256" key="7">
    <source>
        <dbReference type="RuleBase" id="RU000620"/>
    </source>
</evidence>
<evidence type="ECO:0000313" key="10">
    <source>
        <dbReference type="EMBL" id="MCB6184736.1"/>
    </source>
</evidence>
<dbReference type="InterPro" id="IPR036369">
    <property type="entry name" value="HIPIP_sf"/>
</dbReference>
<dbReference type="SUPFAM" id="SSF57652">
    <property type="entry name" value="HIPIP (high potential iron protein)"/>
    <property type="match status" value="1"/>
</dbReference>
<feature type="domain" description="High potential iron-sulfur proteins family profile" evidence="9">
    <location>
        <begin position="23"/>
        <end position="99"/>
    </location>
</feature>
<reference evidence="10" key="1">
    <citation type="submission" date="2021-10" db="EMBL/GenBank/DDBJ databases">
        <title>The complete genome sequence of Leeia sp. TBRC 13508.</title>
        <authorList>
            <person name="Charoenyingcharoen P."/>
            <person name="Yukphan P."/>
        </authorList>
    </citation>
    <scope>NUCLEOTIDE SEQUENCE</scope>
    <source>
        <strain evidence="10">TBRC 13508</strain>
    </source>
</reference>
<accession>A0ABS8D9Y2</accession>
<dbReference type="Pfam" id="PF01355">
    <property type="entry name" value="HIPIP"/>
    <property type="match status" value="1"/>
</dbReference>
<organism evidence="10 11">
    <name type="scientific">Leeia speluncae</name>
    <dbReference type="NCBI Taxonomy" id="2884804"/>
    <lineage>
        <taxon>Bacteria</taxon>
        <taxon>Pseudomonadati</taxon>
        <taxon>Pseudomonadota</taxon>
        <taxon>Betaproteobacteria</taxon>
        <taxon>Neisseriales</taxon>
        <taxon>Leeiaceae</taxon>
        <taxon>Leeia</taxon>
    </lineage>
</organism>
<feature type="chain" id="PRO_5047292076" description="High-potential iron-sulfur protein" evidence="8">
    <location>
        <begin position="27"/>
        <end position="99"/>
    </location>
</feature>
<comment type="subunit">
    <text evidence="7">Homodimer.</text>
</comment>
<evidence type="ECO:0000256" key="1">
    <source>
        <dbReference type="ARBA" id="ARBA00022448"/>
    </source>
</evidence>
<evidence type="ECO:0000256" key="6">
    <source>
        <dbReference type="ARBA" id="ARBA00023014"/>
    </source>
</evidence>
<evidence type="ECO:0000259" key="9">
    <source>
        <dbReference type="PROSITE" id="PS51373"/>
    </source>
</evidence>
<sequence length="99" mass="10174">MDRRTFMLKVVPATGLALAAGKVAFAADLTEADPQATALGYKADATKVDKKKFPKYAAGQNCGTCQLFAKAGAASAPCPIFGGKNVAAKGWCSAYAKKA</sequence>
<evidence type="ECO:0000256" key="5">
    <source>
        <dbReference type="ARBA" id="ARBA00023004"/>
    </source>
</evidence>
<dbReference type="Gene3D" id="4.10.490.10">
    <property type="entry name" value="High potential iron-sulphur protein"/>
    <property type="match status" value="1"/>
</dbReference>
<dbReference type="InterPro" id="IPR000170">
    <property type="entry name" value="High_potential_FeS_prot"/>
</dbReference>
<keyword evidence="8" id="KW-0732">Signal</keyword>
<name>A0ABS8D9Y2_9NEIS</name>
<evidence type="ECO:0000256" key="8">
    <source>
        <dbReference type="SAM" id="SignalP"/>
    </source>
</evidence>
<dbReference type="Proteomes" id="UP001165395">
    <property type="component" value="Unassembled WGS sequence"/>
</dbReference>
<comment type="function">
    <text evidence="7">Specific class of high-redox-potential 4Fe-4S ferredoxins. Functions in anaerobic electron transport in most purple and in some other photosynthetic bacteria and in at least one genus (Paracoccus) of halophilic, denitrifying bacteria.</text>
</comment>
<comment type="similarity">
    <text evidence="7">Belongs to the high-potential iron-sulfur protein (HiPIP) family.</text>
</comment>
<dbReference type="RefSeq" id="WP_227181557.1">
    <property type="nucleotide sequence ID" value="NZ_JAJBZT010000009.1"/>
</dbReference>
<dbReference type="EMBL" id="JAJBZT010000009">
    <property type="protein sequence ID" value="MCB6184736.1"/>
    <property type="molecule type" value="Genomic_DNA"/>
</dbReference>
<feature type="signal peptide" evidence="8">
    <location>
        <begin position="1"/>
        <end position="26"/>
    </location>
</feature>
<keyword evidence="4 7" id="KW-0249">Electron transport</keyword>
<keyword evidence="2 7" id="KW-0004">4Fe-4S</keyword>
<comment type="caution">
    <text evidence="10">The sequence shown here is derived from an EMBL/GenBank/DDBJ whole genome shotgun (WGS) entry which is preliminary data.</text>
</comment>
<keyword evidence="3 7" id="KW-0479">Metal-binding</keyword>
<evidence type="ECO:0000256" key="2">
    <source>
        <dbReference type="ARBA" id="ARBA00022485"/>
    </source>
</evidence>
<keyword evidence="11" id="KW-1185">Reference proteome</keyword>
<evidence type="ECO:0000256" key="4">
    <source>
        <dbReference type="ARBA" id="ARBA00022982"/>
    </source>
</evidence>
<protein>
    <recommendedName>
        <fullName evidence="7">High-potential iron-sulfur protein</fullName>
        <shortName evidence="7">HiPIP</shortName>
    </recommendedName>
</protein>